<evidence type="ECO:0000256" key="1">
    <source>
        <dbReference type="ARBA" id="ARBA00000085"/>
    </source>
</evidence>
<comment type="catalytic activity">
    <reaction evidence="1">
        <text>ATP + protein L-histidine = ADP + protein N-phospho-L-histidine.</text>
        <dbReference type="EC" id="2.7.13.3"/>
    </reaction>
</comment>
<name>A0A3N1GHB4_9ACTN</name>
<dbReference type="GO" id="GO:0005886">
    <property type="term" value="C:plasma membrane"/>
    <property type="evidence" value="ECO:0007669"/>
    <property type="project" value="UniProtKB-SubCell"/>
</dbReference>
<evidence type="ECO:0000256" key="2">
    <source>
        <dbReference type="ARBA" id="ARBA00001968"/>
    </source>
</evidence>
<evidence type="ECO:0000256" key="10">
    <source>
        <dbReference type="ARBA" id="ARBA00023012"/>
    </source>
</evidence>
<evidence type="ECO:0000256" key="4">
    <source>
        <dbReference type="ARBA" id="ARBA00012438"/>
    </source>
</evidence>
<feature type="domain" description="HAMP" evidence="15">
    <location>
        <begin position="229"/>
        <end position="287"/>
    </location>
</feature>
<dbReference type="InterPro" id="IPR036890">
    <property type="entry name" value="HATPase_C_sf"/>
</dbReference>
<dbReference type="SUPFAM" id="SSF55874">
    <property type="entry name" value="ATPase domain of HSP90 chaperone/DNA topoisomerase II/histidine kinase"/>
    <property type="match status" value="1"/>
</dbReference>
<dbReference type="FunFam" id="1.10.287.130:FF:000001">
    <property type="entry name" value="Two-component sensor histidine kinase"/>
    <property type="match status" value="1"/>
</dbReference>
<feature type="transmembrane region" description="Helical" evidence="13">
    <location>
        <begin position="63"/>
        <end position="86"/>
    </location>
</feature>
<feature type="region of interest" description="Disordered" evidence="12">
    <location>
        <begin position="536"/>
        <end position="564"/>
    </location>
</feature>
<dbReference type="Pfam" id="PF02518">
    <property type="entry name" value="HATPase_c"/>
    <property type="match status" value="1"/>
</dbReference>
<keyword evidence="7 13" id="KW-0812">Transmembrane</keyword>
<keyword evidence="9 13" id="KW-1133">Transmembrane helix</keyword>
<protein>
    <recommendedName>
        <fullName evidence="4">histidine kinase</fullName>
        <ecNumber evidence="4">2.7.13.3</ecNumber>
    </recommendedName>
</protein>
<reference evidence="16 17" key="1">
    <citation type="submission" date="2018-11" db="EMBL/GenBank/DDBJ databases">
        <title>Sequencing the genomes of 1000 actinobacteria strains.</title>
        <authorList>
            <person name="Klenk H.-P."/>
        </authorList>
    </citation>
    <scope>NUCLEOTIDE SEQUENCE [LARGE SCALE GENOMIC DNA]</scope>
    <source>
        <strain evidence="16 17">DSM 43634</strain>
    </source>
</reference>
<feature type="transmembrane region" description="Helical" evidence="13">
    <location>
        <begin position="205"/>
        <end position="228"/>
    </location>
</feature>
<evidence type="ECO:0000256" key="5">
    <source>
        <dbReference type="ARBA" id="ARBA00022553"/>
    </source>
</evidence>
<dbReference type="GO" id="GO:0005509">
    <property type="term" value="F:calcium ion binding"/>
    <property type="evidence" value="ECO:0007669"/>
    <property type="project" value="UniProtKB-ARBA"/>
</dbReference>
<dbReference type="PROSITE" id="PS50109">
    <property type="entry name" value="HIS_KIN"/>
    <property type="match status" value="1"/>
</dbReference>
<dbReference type="Gene3D" id="3.30.565.10">
    <property type="entry name" value="Histidine kinase-like ATPase, C-terminal domain"/>
    <property type="match status" value="1"/>
</dbReference>
<evidence type="ECO:0000259" key="14">
    <source>
        <dbReference type="PROSITE" id="PS50109"/>
    </source>
</evidence>
<dbReference type="GO" id="GO:0000155">
    <property type="term" value="F:phosphorelay sensor kinase activity"/>
    <property type="evidence" value="ECO:0007669"/>
    <property type="project" value="InterPro"/>
</dbReference>
<dbReference type="SMART" id="SM00387">
    <property type="entry name" value="HATPase_c"/>
    <property type="match status" value="1"/>
</dbReference>
<evidence type="ECO:0000259" key="15">
    <source>
        <dbReference type="PROSITE" id="PS50885"/>
    </source>
</evidence>
<accession>A0A3N1GHB4</accession>
<keyword evidence="8 16" id="KW-0418">Kinase</keyword>
<keyword evidence="11 13" id="KW-0472">Membrane</keyword>
<dbReference type="AlphaFoldDB" id="A0A3N1GHB4"/>
<dbReference type="Pfam" id="PF00512">
    <property type="entry name" value="HisKA"/>
    <property type="match status" value="1"/>
</dbReference>
<dbReference type="CDD" id="cd00082">
    <property type="entry name" value="HisKA"/>
    <property type="match status" value="1"/>
</dbReference>
<dbReference type="EMBL" id="RJKL01000001">
    <property type="protein sequence ID" value="ROP29511.1"/>
    <property type="molecule type" value="Genomic_DNA"/>
</dbReference>
<dbReference type="InterPro" id="IPR003660">
    <property type="entry name" value="HAMP_dom"/>
</dbReference>
<keyword evidence="10" id="KW-0902">Two-component regulatory system</keyword>
<dbReference type="InterPro" id="IPR036097">
    <property type="entry name" value="HisK_dim/P_sf"/>
</dbReference>
<feature type="domain" description="Histidine kinase" evidence="14">
    <location>
        <begin position="309"/>
        <end position="531"/>
    </location>
</feature>
<proteinExistence type="predicted"/>
<evidence type="ECO:0000313" key="16">
    <source>
        <dbReference type="EMBL" id="ROP29511.1"/>
    </source>
</evidence>
<dbReference type="CDD" id="cd00075">
    <property type="entry name" value="HATPase"/>
    <property type="match status" value="1"/>
</dbReference>
<dbReference type="PRINTS" id="PR00344">
    <property type="entry name" value="BCTRLSENSOR"/>
</dbReference>
<evidence type="ECO:0000256" key="3">
    <source>
        <dbReference type="ARBA" id="ARBA00004236"/>
    </source>
</evidence>
<evidence type="ECO:0000256" key="12">
    <source>
        <dbReference type="SAM" id="MobiDB-lite"/>
    </source>
</evidence>
<dbReference type="InterPro" id="IPR004358">
    <property type="entry name" value="Sig_transdc_His_kin-like_C"/>
</dbReference>
<dbReference type="InterPro" id="IPR003594">
    <property type="entry name" value="HATPase_dom"/>
</dbReference>
<evidence type="ECO:0000256" key="9">
    <source>
        <dbReference type="ARBA" id="ARBA00022989"/>
    </source>
</evidence>
<dbReference type="InterPro" id="IPR005467">
    <property type="entry name" value="His_kinase_dom"/>
</dbReference>
<evidence type="ECO:0000256" key="7">
    <source>
        <dbReference type="ARBA" id="ARBA00022692"/>
    </source>
</evidence>
<keyword evidence="5" id="KW-0597">Phosphoprotein</keyword>
<gene>
    <name evidence="16" type="ORF">EDD30_2307</name>
</gene>
<comment type="cofactor">
    <cofactor evidence="2">
        <name>a divalent metal cation</name>
        <dbReference type="ChEBI" id="CHEBI:60240"/>
    </cofactor>
</comment>
<dbReference type="Proteomes" id="UP000271683">
    <property type="component" value="Unassembled WGS sequence"/>
</dbReference>
<evidence type="ECO:0000313" key="17">
    <source>
        <dbReference type="Proteomes" id="UP000271683"/>
    </source>
</evidence>
<evidence type="ECO:0000256" key="13">
    <source>
        <dbReference type="SAM" id="Phobius"/>
    </source>
</evidence>
<dbReference type="EC" id="2.7.13.3" evidence="4"/>
<dbReference type="Pfam" id="PF00672">
    <property type="entry name" value="HAMP"/>
    <property type="match status" value="1"/>
</dbReference>
<evidence type="ECO:0000256" key="11">
    <source>
        <dbReference type="ARBA" id="ARBA00023136"/>
    </source>
</evidence>
<keyword evidence="6" id="KW-0808">Transferase</keyword>
<dbReference type="PROSITE" id="PS50885">
    <property type="entry name" value="HAMP"/>
    <property type="match status" value="1"/>
</dbReference>
<dbReference type="FunFam" id="3.30.565.10:FF:000006">
    <property type="entry name" value="Sensor histidine kinase WalK"/>
    <property type="match status" value="1"/>
</dbReference>
<dbReference type="SUPFAM" id="SSF47384">
    <property type="entry name" value="Homodimeric domain of signal transducing histidine kinase"/>
    <property type="match status" value="1"/>
</dbReference>
<dbReference type="InterPro" id="IPR050428">
    <property type="entry name" value="TCS_sensor_his_kinase"/>
</dbReference>
<evidence type="ECO:0000256" key="8">
    <source>
        <dbReference type="ARBA" id="ARBA00022777"/>
    </source>
</evidence>
<dbReference type="Gene3D" id="1.10.287.130">
    <property type="match status" value="1"/>
</dbReference>
<evidence type="ECO:0000256" key="6">
    <source>
        <dbReference type="ARBA" id="ARBA00022679"/>
    </source>
</evidence>
<dbReference type="SUPFAM" id="SSF158472">
    <property type="entry name" value="HAMP domain-like"/>
    <property type="match status" value="1"/>
</dbReference>
<comment type="caution">
    <text evidence="16">The sequence shown here is derived from an EMBL/GenBank/DDBJ whole genome shotgun (WGS) entry which is preliminary data.</text>
</comment>
<organism evidence="16 17">
    <name type="scientific">Couchioplanes caeruleus</name>
    <dbReference type="NCBI Taxonomy" id="56438"/>
    <lineage>
        <taxon>Bacteria</taxon>
        <taxon>Bacillati</taxon>
        <taxon>Actinomycetota</taxon>
        <taxon>Actinomycetes</taxon>
        <taxon>Micromonosporales</taxon>
        <taxon>Micromonosporaceae</taxon>
        <taxon>Couchioplanes</taxon>
    </lineage>
</organism>
<sequence length="564" mass="60731">MTTQPDLRARAEDACMAAQTQDQNPQSEAKLLLAEDDATFIARVRGSIQRHSTLRKISLRTKLVASVLVLVFAALTLISAVSAYALRGYMLGRVDAQLKTMAMHAEAKLTDRSYRPVYAPPDYVIGFSAVSGGAAIDPGAGVAEDDVPDLPAGLAAIEANRDVPYNARSINGRYMWRMLTVRLSDDTVMHVGQRMTGIDAVIARLIWVDVLVGAGVLIALATIGAALVRQSLIPLVQIERTAARIAAGDLTQRVPDPEADGAQPTTELGRLSTALNAMLAQIEAAFIARARSEQAALQSEEKMRQFVADASHELRTPLTTIRGFAELYRQGAVSEPEAAARLVRRIEDEAARMGLLVEDLLLLARLDQERPLTLAPVELPVLAMDAVQAARAVAPDREITLEMRDDPELLVAYGDDARLRQVIGNLMTNAVVHTPSNAAVTLRLYAGPVGTAVVEVSDTGPGLRREQAQRVFQRFYRVDGARTRNTTREATGTGLGLAIVAAIVRAHQGTVEVVSEPGQGASFRVFLPAGVETKGSCLSPQRYPSTERPVEPSRHGHTSTALPD</sequence>
<comment type="subcellular location">
    <subcellularLocation>
        <location evidence="3">Cell membrane</location>
    </subcellularLocation>
</comment>
<dbReference type="Gene3D" id="6.10.340.10">
    <property type="match status" value="1"/>
</dbReference>
<dbReference type="InterPro" id="IPR003661">
    <property type="entry name" value="HisK_dim/P_dom"/>
</dbReference>
<dbReference type="PANTHER" id="PTHR45436">
    <property type="entry name" value="SENSOR HISTIDINE KINASE YKOH"/>
    <property type="match status" value="1"/>
</dbReference>
<dbReference type="SMART" id="SM00388">
    <property type="entry name" value="HisKA"/>
    <property type="match status" value="1"/>
</dbReference>
<dbReference type="PANTHER" id="PTHR45436:SF5">
    <property type="entry name" value="SENSOR HISTIDINE KINASE TRCS"/>
    <property type="match status" value="1"/>
</dbReference>
<dbReference type="SMART" id="SM00304">
    <property type="entry name" value="HAMP"/>
    <property type="match status" value="1"/>
</dbReference>
<dbReference type="CDD" id="cd06225">
    <property type="entry name" value="HAMP"/>
    <property type="match status" value="1"/>
</dbReference>